<name>A0ABN8ZVK3_RANTA</name>
<dbReference type="EMBL" id="OX459943">
    <property type="protein sequence ID" value="CAI9177804.1"/>
    <property type="molecule type" value="Genomic_DNA"/>
</dbReference>
<dbReference type="InterPro" id="IPR000276">
    <property type="entry name" value="GPCR_Rhodpsn"/>
</dbReference>
<feature type="domain" description="G-protein coupled receptors family 1 profile" evidence="13">
    <location>
        <begin position="47"/>
        <end position="303"/>
    </location>
</feature>
<protein>
    <recommendedName>
        <fullName evidence="13">G-protein coupled receptors family 1 profile domain-containing protein</fullName>
    </recommendedName>
</protein>
<feature type="transmembrane region" description="Helical" evidence="12">
    <location>
        <begin position="178"/>
        <end position="198"/>
    </location>
</feature>
<feature type="transmembrane region" description="Helical" evidence="12">
    <location>
        <begin position="98"/>
        <end position="126"/>
    </location>
</feature>
<dbReference type="Gene3D" id="1.20.1070.10">
    <property type="entry name" value="Rhodopsin 7-helix transmembrane proteins"/>
    <property type="match status" value="1"/>
</dbReference>
<keyword evidence="11" id="KW-0807">Transducer</keyword>
<dbReference type="Proteomes" id="UP001176941">
    <property type="component" value="Chromosome 7"/>
</dbReference>
<dbReference type="PANTHER" id="PTHR26454:SF166">
    <property type="entry name" value="G-PROTEIN COUPLED RECEPTORS FAMILY 1 PROFILE DOMAIN-CONTAINING PROTEIN"/>
    <property type="match status" value="1"/>
</dbReference>
<dbReference type="InterPro" id="IPR017452">
    <property type="entry name" value="GPCR_Rhodpsn_7TM"/>
</dbReference>
<sequence length="325" mass="36685">MEKSLMGDARNRTAVQEFILEGFPAVQHLGKVLFLVHLLMYLASITGNILIITITRADHHLQTPMYFFLSSFSLSECCFITTVIPKLLAIFLLGRQKISFVACMTQAFVFLSLGATVFFLMAVLSLDRYMAICKPLYYPTIMNPRMCSLLVTACLVLGFSLTVVPVTKLSQLSFCGFYLLFCGPNVLSHFFCDFIALIHLSCSDTRSVEMYFFFVTSFVILLSLIVTIIAYSNIVVTILRLPSAKERQKAFSTCSSHLIVLSLMYGSCVFIYLKPKQVNRLDSNREAALVNMVVTPLLNPVIYTLRNKQVHQALRDTLSRVRLQK</sequence>
<evidence type="ECO:0000256" key="12">
    <source>
        <dbReference type="SAM" id="Phobius"/>
    </source>
</evidence>
<evidence type="ECO:0000256" key="2">
    <source>
        <dbReference type="ARBA" id="ARBA00004651"/>
    </source>
</evidence>
<organism evidence="14 15">
    <name type="scientific">Rangifer tarandus platyrhynchus</name>
    <name type="common">Svalbard reindeer</name>
    <dbReference type="NCBI Taxonomy" id="3082113"/>
    <lineage>
        <taxon>Eukaryota</taxon>
        <taxon>Metazoa</taxon>
        <taxon>Chordata</taxon>
        <taxon>Craniata</taxon>
        <taxon>Vertebrata</taxon>
        <taxon>Euteleostomi</taxon>
        <taxon>Mammalia</taxon>
        <taxon>Eutheria</taxon>
        <taxon>Laurasiatheria</taxon>
        <taxon>Artiodactyla</taxon>
        <taxon>Ruminantia</taxon>
        <taxon>Pecora</taxon>
        <taxon>Cervidae</taxon>
        <taxon>Odocoileinae</taxon>
        <taxon>Rangifer</taxon>
    </lineage>
</organism>
<dbReference type="InterPro" id="IPR000725">
    <property type="entry name" value="Olfact_rcpt"/>
</dbReference>
<feature type="transmembrane region" description="Helical" evidence="12">
    <location>
        <begin position="250"/>
        <end position="273"/>
    </location>
</feature>
<evidence type="ECO:0000259" key="13">
    <source>
        <dbReference type="PROSITE" id="PS50262"/>
    </source>
</evidence>
<feature type="transmembrane region" description="Helical" evidence="12">
    <location>
        <begin position="210"/>
        <end position="230"/>
    </location>
</feature>
<keyword evidence="9 12" id="KW-0472">Membrane</keyword>
<dbReference type="PRINTS" id="PR00237">
    <property type="entry name" value="GPCRRHODOPSN"/>
</dbReference>
<dbReference type="PANTHER" id="PTHR26454">
    <property type="entry name" value="OLFACTORY RECEPTOR"/>
    <property type="match status" value="1"/>
</dbReference>
<evidence type="ECO:0000256" key="10">
    <source>
        <dbReference type="ARBA" id="ARBA00023170"/>
    </source>
</evidence>
<evidence type="ECO:0000256" key="1">
    <source>
        <dbReference type="ARBA" id="ARBA00003929"/>
    </source>
</evidence>
<feature type="transmembrane region" description="Helical" evidence="12">
    <location>
        <begin position="32"/>
        <end position="54"/>
    </location>
</feature>
<dbReference type="PRINTS" id="PR00245">
    <property type="entry name" value="OLFACTORYR"/>
</dbReference>
<evidence type="ECO:0000313" key="14">
    <source>
        <dbReference type="EMBL" id="CAI9177804.1"/>
    </source>
</evidence>
<keyword evidence="7 12" id="KW-1133">Transmembrane helix</keyword>
<keyword evidence="10" id="KW-0675">Receptor</keyword>
<keyword evidence="3" id="KW-1003">Cell membrane</keyword>
<accession>A0ABN8ZVK3</accession>
<dbReference type="PROSITE" id="PS50262">
    <property type="entry name" value="G_PROTEIN_RECEP_F1_2"/>
    <property type="match status" value="1"/>
</dbReference>
<evidence type="ECO:0000256" key="11">
    <source>
        <dbReference type="ARBA" id="ARBA00023224"/>
    </source>
</evidence>
<feature type="transmembrane region" description="Helical" evidence="12">
    <location>
        <begin position="147"/>
        <end position="166"/>
    </location>
</feature>
<evidence type="ECO:0000256" key="4">
    <source>
        <dbReference type="ARBA" id="ARBA00022606"/>
    </source>
</evidence>
<dbReference type="SUPFAM" id="SSF81321">
    <property type="entry name" value="Family A G protein-coupled receptor-like"/>
    <property type="match status" value="1"/>
</dbReference>
<evidence type="ECO:0000256" key="6">
    <source>
        <dbReference type="ARBA" id="ARBA00022725"/>
    </source>
</evidence>
<keyword evidence="15" id="KW-1185">Reference proteome</keyword>
<keyword evidence="6" id="KW-0552">Olfaction</keyword>
<gene>
    <name evidence="14" type="ORF">MRATA1EN1_LOCUS26766</name>
</gene>
<feature type="transmembrane region" description="Helical" evidence="12">
    <location>
        <begin position="66"/>
        <end position="92"/>
    </location>
</feature>
<comment type="subcellular location">
    <subcellularLocation>
        <location evidence="2">Cell membrane</location>
        <topology evidence="2">Multi-pass membrane protein</topology>
    </subcellularLocation>
</comment>
<reference evidence="14" key="1">
    <citation type="submission" date="2023-04" db="EMBL/GenBank/DDBJ databases">
        <authorList>
            <consortium name="ELIXIR-Norway"/>
        </authorList>
    </citation>
    <scope>NUCLEOTIDE SEQUENCE [LARGE SCALE GENOMIC DNA]</scope>
</reference>
<evidence type="ECO:0000256" key="8">
    <source>
        <dbReference type="ARBA" id="ARBA00023040"/>
    </source>
</evidence>
<evidence type="ECO:0000256" key="3">
    <source>
        <dbReference type="ARBA" id="ARBA00022475"/>
    </source>
</evidence>
<evidence type="ECO:0000256" key="5">
    <source>
        <dbReference type="ARBA" id="ARBA00022692"/>
    </source>
</evidence>
<evidence type="ECO:0000256" key="9">
    <source>
        <dbReference type="ARBA" id="ARBA00023136"/>
    </source>
</evidence>
<evidence type="ECO:0000313" key="15">
    <source>
        <dbReference type="Proteomes" id="UP001176941"/>
    </source>
</evidence>
<keyword evidence="4" id="KW-0716">Sensory transduction</keyword>
<proteinExistence type="predicted"/>
<dbReference type="CDD" id="cd15912">
    <property type="entry name" value="7tmA_OR6C-like"/>
    <property type="match status" value="1"/>
</dbReference>
<dbReference type="Pfam" id="PF13853">
    <property type="entry name" value="7tm_4"/>
    <property type="match status" value="1"/>
</dbReference>
<dbReference type="InterPro" id="IPR047132">
    <property type="entry name" value="Olfact_rcpt_6C-like"/>
</dbReference>
<evidence type="ECO:0000256" key="7">
    <source>
        <dbReference type="ARBA" id="ARBA00022989"/>
    </source>
</evidence>
<keyword evidence="8" id="KW-0297">G-protein coupled receptor</keyword>
<comment type="function">
    <text evidence="1">Putative odorant or sperm cell receptor.</text>
</comment>
<keyword evidence="5 12" id="KW-0812">Transmembrane</keyword>